<organism evidence="2 3">
    <name type="scientific">Ceratitis capitata</name>
    <name type="common">Mediterranean fruit fly</name>
    <name type="synonym">Tephritis capitata</name>
    <dbReference type="NCBI Taxonomy" id="7213"/>
    <lineage>
        <taxon>Eukaryota</taxon>
        <taxon>Metazoa</taxon>
        <taxon>Ecdysozoa</taxon>
        <taxon>Arthropoda</taxon>
        <taxon>Hexapoda</taxon>
        <taxon>Insecta</taxon>
        <taxon>Pterygota</taxon>
        <taxon>Neoptera</taxon>
        <taxon>Endopterygota</taxon>
        <taxon>Diptera</taxon>
        <taxon>Brachycera</taxon>
        <taxon>Muscomorpha</taxon>
        <taxon>Tephritoidea</taxon>
        <taxon>Tephritidae</taxon>
        <taxon>Ceratitis</taxon>
        <taxon>Ceratitis</taxon>
    </lineage>
</organism>
<feature type="region of interest" description="Disordered" evidence="1">
    <location>
        <begin position="1"/>
        <end position="37"/>
    </location>
</feature>
<dbReference type="AlphaFoldDB" id="A0A811VBT5"/>
<evidence type="ECO:0000256" key="1">
    <source>
        <dbReference type="SAM" id="MobiDB-lite"/>
    </source>
</evidence>
<evidence type="ECO:0000313" key="3">
    <source>
        <dbReference type="Proteomes" id="UP000606786"/>
    </source>
</evidence>
<sequence length="105" mass="11868">MSVARTHVKSESHAVTATGETWPSRRPTTTSQRQPTTSANIYQCCQHYHHHHHSVCGTDVSLARGWQKLPQQQLHKLTRHVAAEEDENLTTELLLVTTSTTTERT</sequence>
<evidence type="ECO:0000313" key="2">
    <source>
        <dbReference type="EMBL" id="CAD7012780.1"/>
    </source>
</evidence>
<comment type="caution">
    <text evidence="2">The sequence shown here is derived from an EMBL/GenBank/DDBJ whole genome shotgun (WGS) entry which is preliminary data.</text>
</comment>
<dbReference type="Proteomes" id="UP000606786">
    <property type="component" value="Unassembled WGS sequence"/>
</dbReference>
<reference evidence="2" key="1">
    <citation type="submission" date="2020-11" db="EMBL/GenBank/DDBJ databases">
        <authorList>
            <person name="Whitehead M."/>
        </authorList>
    </citation>
    <scope>NUCLEOTIDE SEQUENCE</scope>
    <source>
        <strain evidence="2">EGII</strain>
    </source>
</reference>
<dbReference type="EMBL" id="CAJHJT010000056">
    <property type="protein sequence ID" value="CAD7012780.1"/>
    <property type="molecule type" value="Genomic_DNA"/>
</dbReference>
<keyword evidence="3" id="KW-1185">Reference proteome</keyword>
<accession>A0A811VBT5</accession>
<proteinExistence type="predicted"/>
<gene>
    <name evidence="2" type="ORF">CCAP1982_LOCUS20883</name>
</gene>
<feature type="compositionally biased region" description="Low complexity" evidence="1">
    <location>
        <begin position="24"/>
        <end position="37"/>
    </location>
</feature>
<protein>
    <submittedName>
        <fullName evidence="2">(Mediterranean fruit fly) hypothetical protein</fullName>
    </submittedName>
</protein>
<name>A0A811VBT5_CERCA</name>